<dbReference type="FunFam" id="3.30.930.10:FF:000106">
    <property type="entry name" value="Serine--tRNA ligase, mitochondrial"/>
    <property type="match status" value="1"/>
</dbReference>
<comment type="similarity">
    <text evidence="1">Belongs to the class-II aminoacyl-tRNA synthetase family. Type-1 seryl-tRNA synthetase subfamily.</text>
</comment>
<dbReference type="GO" id="GO:0006434">
    <property type="term" value="P:seryl-tRNA aminoacylation"/>
    <property type="evidence" value="ECO:0007669"/>
    <property type="project" value="InterPro"/>
</dbReference>
<proteinExistence type="inferred from homology"/>
<dbReference type="GO" id="GO:0004828">
    <property type="term" value="F:serine-tRNA ligase activity"/>
    <property type="evidence" value="ECO:0007669"/>
    <property type="project" value="UniProtKB-EC"/>
</dbReference>
<dbReference type="GO" id="GO:0005524">
    <property type="term" value="F:ATP binding"/>
    <property type="evidence" value="ECO:0007669"/>
    <property type="project" value="UniProtKB-KW"/>
</dbReference>
<dbReference type="PROSITE" id="PS50862">
    <property type="entry name" value="AA_TRNA_LIGASE_II"/>
    <property type="match status" value="1"/>
</dbReference>
<dbReference type="InterPro" id="IPR045864">
    <property type="entry name" value="aa-tRNA-synth_II/BPL/LPL"/>
</dbReference>
<evidence type="ECO:0000259" key="8">
    <source>
        <dbReference type="PROSITE" id="PS50862"/>
    </source>
</evidence>
<evidence type="ECO:0000256" key="5">
    <source>
        <dbReference type="ARBA" id="ARBA00022840"/>
    </source>
</evidence>
<evidence type="ECO:0000256" key="4">
    <source>
        <dbReference type="ARBA" id="ARBA00022741"/>
    </source>
</evidence>
<comment type="caution">
    <text evidence="9">The sequence shown here is derived from an EMBL/GenBank/DDBJ whole genome shotgun (WGS) entry which is preliminary data.</text>
</comment>
<dbReference type="SUPFAM" id="SSF55681">
    <property type="entry name" value="Class II aaRS and biotin synthetases"/>
    <property type="match status" value="1"/>
</dbReference>
<dbReference type="Proteomes" id="UP000050525">
    <property type="component" value="Unassembled WGS sequence"/>
</dbReference>
<dbReference type="AlphaFoldDB" id="A0A151NXZ6"/>
<dbReference type="InterPro" id="IPR002314">
    <property type="entry name" value="aa-tRNA-synt_IIb"/>
</dbReference>
<dbReference type="OrthoDB" id="10264585at2759"/>
<keyword evidence="10" id="KW-1185">Reference proteome</keyword>
<keyword evidence="3" id="KW-0436">Ligase</keyword>
<accession>A0A151NXZ6</accession>
<keyword evidence="4" id="KW-0547">Nucleotide-binding</keyword>
<dbReference type="EMBL" id="AKHW03001612">
    <property type="protein sequence ID" value="KYO41762.1"/>
    <property type="molecule type" value="Genomic_DNA"/>
</dbReference>
<evidence type="ECO:0000313" key="9">
    <source>
        <dbReference type="EMBL" id="KYO41762.1"/>
    </source>
</evidence>
<organism evidence="9 10">
    <name type="scientific">Alligator mississippiensis</name>
    <name type="common">American alligator</name>
    <dbReference type="NCBI Taxonomy" id="8496"/>
    <lineage>
        <taxon>Eukaryota</taxon>
        <taxon>Metazoa</taxon>
        <taxon>Chordata</taxon>
        <taxon>Craniata</taxon>
        <taxon>Vertebrata</taxon>
        <taxon>Euteleostomi</taxon>
        <taxon>Archelosauria</taxon>
        <taxon>Archosauria</taxon>
        <taxon>Crocodylia</taxon>
        <taxon>Alligatoridae</taxon>
        <taxon>Alligatorinae</taxon>
        <taxon>Alligator</taxon>
    </lineage>
</organism>
<protein>
    <recommendedName>
        <fullName evidence="2">serine--tRNA ligase</fullName>
        <ecNumber evidence="2">6.1.1.11</ecNumber>
    </recommendedName>
    <alternativeName>
        <fullName evidence="7">Seryl-tRNA synthetase</fullName>
    </alternativeName>
</protein>
<evidence type="ECO:0000256" key="6">
    <source>
        <dbReference type="ARBA" id="ARBA00023146"/>
    </source>
</evidence>
<evidence type="ECO:0000313" key="10">
    <source>
        <dbReference type="Proteomes" id="UP000050525"/>
    </source>
</evidence>
<dbReference type="KEGG" id="amj:106737412"/>
<dbReference type="Pfam" id="PF00587">
    <property type="entry name" value="tRNA-synt_2b"/>
    <property type="match status" value="1"/>
</dbReference>
<evidence type="ECO:0000256" key="3">
    <source>
        <dbReference type="ARBA" id="ARBA00022598"/>
    </source>
</evidence>
<feature type="domain" description="Aminoacyl-transfer RNA synthetases class-II family profile" evidence="8">
    <location>
        <begin position="1"/>
        <end position="127"/>
    </location>
</feature>
<evidence type="ECO:0000256" key="7">
    <source>
        <dbReference type="ARBA" id="ARBA00031113"/>
    </source>
</evidence>
<gene>
    <name evidence="9" type="ORF">Y1Q_0007653</name>
</gene>
<dbReference type="PRINTS" id="PR00981">
    <property type="entry name" value="TRNASYNTHSER"/>
</dbReference>
<dbReference type="EC" id="6.1.1.11" evidence="2"/>
<dbReference type="Gene3D" id="3.30.930.10">
    <property type="entry name" value="Bira Bifunctional Protein, Domain 2"/>
    <property type="match status" value="1"/>
</dbReference>
<dbReference type="InterPro" id="IPR006195">
    <property type="entry name" value="aa-tRNA-synth_II"/>
</dbReference>
<dbReference type="STRING" id="8496.A0A151NXZ6"/>
<evidence type="ECO:0000256" key="2">
    <source>
        <dbReference type="ARBA" id="ARBA00012840"/>
    </source>
</evidence>
<keyword evidence="5" id="KW-0067">ATP-binding</keyword>
<evidence type="ECO:0000256" key="1">
    <source>
        <dbReference type="ARBA" id="ARBA00010728"/>
    </source>
</evidence>
<reference evidence="9 10" key="1">
    <citation type="journal article" date="2012" name="Genome Biol.">
        <title>Sequencing three crocodilian genomes to illuminate the evolution of archosaurs and amniotes.</title>
        <authorList>
            <person name="St John J.A."/>
            <person name="Braun E.L."/>
            <person name="Isberg S.R."/>
            <person name="Miles L.G."/>
            <person name="Chong A.Y."/>
            <person name="Gongora J."/>
            <person name="Dalzell P."/>
            <person name="Moran C."/>
            <person name="Bed'hom B."/>
            <person name="Abzhanov A."/>
            <person name="Burgess S.C."/>
            <person name="Cooksey A.M."/>
            <person name="Castoe T.A."/>
            <person name="Crawford N.G."/>
            <person name="Densmore L.D."/>
            <person name="Drew J.C."/>
            <person name="Edwards S.V."/>
            <person name="Faircloth B.C."/>
            <person name="Fujita M.K."/>
            <person name="Greenwold M.J."/>
            <person name="Hoffmann F.G."/>
            <person name="Howard J.M."/>
            <person name="Iguchi T."/>
            <person name="Janes D.E."/>
            <person name="Khan S.Y."/>
            <person name="Kohno S."/>
            <person name="de Koning A.J."/>
            <person name="Lance S.L."/>
            <person name="McCarthy F.M."/>
            <person name="McCormack J.E."/>
            <person name="Merchant M.E."/>
            <person name="Peterson D.G."/>
            <person name="Pollock D.D."/>
            <person name="Pourmand N."/>
            <person name="Raney B.J."/>
            <person name="Roessler K.A."/>
            <person name="Sanford J.R."/>
            <person name="Sawyer R.H."/>
            <person name="Schmidt C.J."/>
            <person name="Triplett E.W."/>
            <person name="Tuberville T.D."/>
            <person name="Venegas-Anaya M."/>
            <person name="Howard J.T."/>
            <person name="Jarvis E.D."/>
            <person name="Guillette L.J.Jr."/>
            <person name="Glenn T.C."/>
            <person name="Green R.E."/>
            <person name="Ray D.A."/>
        </authorList>
    </citation>
    <scope>NUCLEOTIDE SEQUENCE [LARGE SCALE GENOMIC DNA]</scope>
    <source>
        <strain evidence="9">KSC_2009_1</strain>
    </source>
</reference>
<keyword evidence="6" id="KW-0030">Aminoacyl-tRNA synthetase</keyword>
<dbReference type="InterPro" id="IPR002317">
    <property type="entry name" value="Ser-tRNA-ligase_type_1"/>
</dbReference>
<sequence>MFGVTAAERGTESTELLQEFVSLQKELFSDLGLHFRVLDMPTQELGLPAYRKHDIEAWMPGRDKYGEISSASNCTDYQSRRLHIMYRDGAGARRHAHTVNGTACAVPRLLIALLESNQLQDGRIRVPPALQPVVGTDIIAPPQAATPVYIGLNQPKRH</sequence>
<dbReference type="PANTHER" id="PTHR11778">
    <property type="entry name" value="SERYL-TRNA SYNTHETASE"/>
    <property type="match status" value="1"/>
</dbReference>
<name>A0A151NXZ6_ALLMI</name>